<organism evidence="2 3">
    <name type="scientific">Paramecium pentaurelia</name>
    <dbReference type="NCBI Taxonomy" id="43138"/>
    <lineage>
        <taxon>Eukaryota</taxon>
        <taxon>Sar</taxon>
        <taxon>Alveolata</taxon>
        <taxon>Ciliophora</taxon>
        <taxon>Intramacronucleata</taxon>
        <taxon>Oligohymenophorea</taxon>
        <taxon>Peniculida</taxon>
        <taxon>Parameciidae</taxon>
        <taxon>Paramecium</taxon>
    </lineage>
</organism>
<keyword evidence="1" id="KW-0472">Membrane</keyword>
<feature type="transmembrane region" description="Helical" evidence="1">
    <location>
        <begin position="20"/>
        <end position="39"/>
    </location>
</feature>
<name>A0A8S1VF64_9CILI</name>
<accession>A0A8S1VF64</accession>
<dbReference type="OrthoDB" id="298881at2759"/>
<reference evidence="2" key="1">
    <citation type="submission" date="2021-01" db="EMBL/GenBank/DDBJ databases">
        <authorList>
            <consortium name="Genoscope - CEA"/>
            <person name="William W."/>
        </authorList>
    </citation>
    <scope>NUCLEOTIDE SEQUENCE</scope>
</reference>
<sequence length="565" mass="66995">MIYKLLSCIRCLSLRRATSLLQLLIVCIVISLCLIVLTVNRVMMDALISEISDKLIFKYNFQEYELQTEMLKYQVNWPIVKRFEMMKTFGIIYQDLKTSIIINQQPLECPTFLGFQQEHLNTLFQLPEFCVSNQQMQKEQEKHQFNLFINLLNQLLIPLTWSPINDFYISSTDSSQFFASCPPFFNIPSFNPHDRPWYKNHMEKSKSSSENAQVSNIYQSFGTNEYGLTITYSLLSSYLGCQEEQRIDGVMGYDLSFREIENQLNFKSLSYFLLNNLGQIIHTNFIKSFNLKLNESLLYIYQYNLTGFNELDWDQIKSQAKNQSYLNNCSFHIQHLCRYNSIYNQDIILHVLNLNPDFYLVIFQNVTIQQYNIMEANQRKNDIIHSFETYLICLVMASVIFLVFSWIGLYLFFRPIKELRQVFLNQLYSKFQSQNSLMKMYTQFEKKSSYFGLALKNLKIKINDINSKKCQNCHLIENFKYPKSQLTSEFYQIRNQIKFVNVNENRNLLVESQDQNEIVYVSQTPKYQELRQSLFSYISSNQTIQSEIDENIQLNNEPIITQRFL</sequence>
<protein>
    <recommendedName>
        <fullName evidence="4">Transmembrane protein</fullName>
    </recommendedName>
</protein>
<proteinExistence type="predicted"/>
<evidence type="ECO:0000313" key="3">
    <source>
        <dbReference type="Proteomes" id="UP000689195"/>
    </source>
</evidence>
<feature type="transmembrane region" description="Helical" evidence="1">
    <location>
        <begin position="389"/>
        <end position="413"/>
    </location>
</feature>
<gene>
    <name evidence="2" type="ORF">PPENT_87.1.T0620110</name>
</gene>
<keyword evidence="1" id="KW-0812">Transmembrane</keyword>
<evidence type="ECO:0000256" key="1">
    <source>
        <dbReference type="SAM" id="Phobius"/>
    </source>
</evidence>
<dbReference type="Proteomes" id="UP000689195">
    <property type="component" value="Unassembled WGS sequence"/>
</dbReference>
<keyword evidence="3" id="KW-1185">Reference proteome</keyword>
<comment type="caution">
    <text evidence="2">The sequence shown here is derived from an EMBL/GenBank/DDBJ whole genome shotgun (WGS) entry which is preliminary data.</text>
</comment>
<dbReference type="EMBL" id="CAJJDO010000062">
    <property type="protein sequence ID" value="CAD8175015.1"/>
    <property type="molecule type" value="Genomic_DNA"/>
</dbReference>
<evidence type="ECO:0000313" key="2">
    <source>
        <dbReference type="EMBL" id="CAD8175015.1"/>
    </source>
</evidence>
<dbReference type="AlphaFoldDB" id="A0A8S1VF64"/>
<evidence type="ECO:0008006" key="4">
    <source>
        <dbReference type="Google" id="ProtNLM"/>
    </source>
</evidence>
<keyword evidence="1" id="KW-1133">Transmembrane helix</keyword>